<accession>A0A4U5JRC9</accession>
<keyword evidence="1" id="KW-0732">Signal</keyword>
<gene>
    <name evidence="2" type="ORF">FCE95_10385</name>
</gene>
<feature type="signal peptide" evidence="1">
    <location>
        <begin position="1"/>
        <end position="20"/>
    </location>
</feature>
<dbReference type="InterPro" id="IPR036280">
    <property type="entry name" value="Multihaem_cyt_sf"/>
</dbReference>
<evidence type="ECO:0000313" key="3">
    <source>
        <dbReference type="Proteomes" id="UP000308707"/>
    </source>
</evidence>
<dbReference type="EMBL" id="SZUA01000002">
    <property type="protein sequence ID" value="TKR30517.1"/>
    <property type="molecule type" value="Genomic_DNA"/>
</dbReference>
<protein>
    <recommendedName>
        <fullName evidence="4">Isoquinoline 1-oxidoreductase subunit</fullName>
    </recommendedName>
</protein>
<comment type="caution">
    <text evidence="2">The sequence shown here is derived from an EMBL/GenBank/DDBJ whole genome shotgun (WGS) entry which is preliminary data.</text>
</comment>
<dbReference type="Proteomes" id="UP000308707">
    <property type="component" value="Unassembled WGS sequence"/>
</dbReference>
<name>A0A4U5JRC9_9GAMM</name>
<evidence type="ECO:0000256" key="1">
    <source>
        <dbReference type="SAM" id="SignalP"/>
    </source>
</evidence>
<dbReference type="RefSeq" id="WP_137266947.1">
    <property type="nucleotide sequence ID" value="NZ_SZUA01000002.1"/>
</dbReference>
<proteinExistence type="predicted"/>
<keyword evidence="3" id="KW-1185">Reference proteome</keyword>
<sequence>MRIIILMLTALLLAACGPRATPEQKAQAEASFATIEKVFQHPRCRNCHIPGDQPLQFDAGTPHMMNVVRGPEGKGAAGLPCATCHAEKNPPASYGPHAPPGAPHWSLPPPNQKMAWIGVPAAELCAMIKDKKRNGNRDLDAMLKHVSEDKLVLWGWDPGGERQPVSVPHDQFVAAFKAWKDGGAPCPGA</sequence>
<organism evidence="2 3">
    <name type="scientific">Luteimonas gilva</name>
    <dbReference type="NCBI Taxonomy" id="2572684"/>
    <lineage>
        <taxon>Bacteria</taxon>
        <taxon>Pseudomonadati</taxon>
        <taxon>Pseudomonadota</taxon>
        <taxon>Gammaproteobacteria</taxon>
        <taxon>Lysobacterales</taxon>
        <taxon>Lysobacteraceae</taxon>
        <taxon>Luteimonas</taxon>
    </lineage>
</organism>
<feature type="chain" id="PRO_5020446554" description="Isoquinoline 1-oxidoreductase subunit" evidence="1">
    <location>
        <begin position="21"/>
        <end position="189"/>
    </location>
</feature>
<reference evidence="2 3" key="1">
    <citation type="submission" date="2019-04" db="EMBL/GenBank/DDBJ databases">
        <title>Reference strain of H23.</title>
        <authorList>
            <person name="Luo X."/>
        </authorList>
    </citation>
    <scope>NUCLEOTIDE SEQUENCE [LARGE SCALE GENOMIC DNA]</scope>
    <source>
        <strain evidence="2 3">H23</strain>
    </source>
</reference>
<evidence type="ECO:0000313" key="2">
    <source>
        <dbReference type="EMBL" id="TKR30517.1"/>
    </source>
</evidence>
<dbReference type="PROSITE" id="PS51257">
    <property type="entry name" value="PROKAR_LIPOPROTEIN"/>
    <property type="match status" value="1"/>
</dbReference>
<dbReference type="OrthoDB" id="656942at2"/>
<evidence type="ECO:0008006" key="4">
    <source>
        <dbReference type="Google" id="ProtNLM"/>
    </source>
</evidence>
<dbReference type="AlphaFoldDB" id="A0A4U5JRC9"/>
<dbReference type="SUPFAM" id="SSF48695">
    <property type="entry name" value="Multiheme cytochromes"/>
    <property type="match status" value="1"/>
</dbReference>